<dbReference type="EMBL" id="PDKN01000005">
    <property type="protein sequence ID" value="RXJ56457.1"/>
    <property type="molecule type" value="Genomic_DNA"/>
</dbReference>
<organism evidence="3 4">
    <name type="scientific">Candidatus Marinarcus aquaticus</name>
    <dbReference type="NCBI Taxonomy" id="2044504"/>
    <lineage>
        <taxon>Bacteria</taxon>
        <taxon>Pseudomonadati</taxon>
        <taxon>Campylobacterota</taxon>
        <taxon>Epsilonproteobacteria</taxon>
        <taxon>Campylobacterales</taxon>
        <taxon>Arcobacteraceae</taxon>
        <taxon>Candidatus Marinarcus</taxon>
    </lineage>
</organism>
<dbReference type="AlphaFoldDB" id="A0A4Q0XQC1"/>
<dbReference type="Pfam" id="PF08495">
    <property type="entry name" value="FIST"/>
    <property type="match status" value="1"/>
</dbReference>
<evidence type="ECO:0000259" key="2">
    <source>
        <dbReference type="SMART" id="SM01204"/>
    </source>
</evidence>
<gene>
    <name evidence="3" type="ORF">CRV04_08555</name>
</gene>
<evidence type="ECO:0008006" key="5">
    <source>
        <dbReference type="Google" id="ProtNLM"/>
    </source>
</evidence>
<feature type="domain" description="FIST" evidence="1">
    <location>
        <begin position="22"/>
        <end position="195"/>
    </location>
</feature>
<dbReference type="Proteomes" id="UP000290657">
    <property type="component" value="Unassembled WGS sequence"/>
</dbReference>
<dbReference type="Pfam" id="PF10442">
    <property type="entry name" value="FIST_C"/>
    <property type="match status" value="1"/>
</dbReference>
<reference evidence="3 4" key="1">
    <citation type="submission" date="2017-10" db="EMBL/GenBank/DDBJ databases">
        <title>Genomics of the genus Arcobacter.</title>
        <authorList>
            <person name="Perez-Cataluna A."/>
            <person name="Figueras M.J."/>
        </authorList>
    </citation>
    <scope>NUCLEOTIDE SEQUENCE [LARGE SCALE GENOMIC DNA]</scope>
    <source>
        <strain evidence="3 4">CECT 8987</strain>
    </source>
</reference>
<evidence type="ECO:0000313" key="3">
    <source>
        <dbReference type="EMBL" id="RXJ56457.1"/>
    </source>
</evidence>
<dbReference type="OrthoDB" id="378730at2"/>
<evidence type="ECO:0000259" key="1">
    <source>
        <dbReference type="SMART" id="SM00897"/>
    </source>
</evidence>
<keyword evidence="4" id="KW-1185">Reference proteome</keyword>
<dbReference type="InterPro" id="IPR019494">
    <property type="entry name" value="FIST_C"/>
</dbReference>
<comment type="caution">
    <text evidence="3">The sequence shown here is derived from an EMBL/GenBank/DDBJ whole genome shotgun (WGS) entry which is preliminary data.</text>
</comment>
<protein>
    <recommendedName>
        <fullName evidence="5">Histidine kinase</fullName>
    </recommendedName>
</protein>
<dbReference type="SMART" id="SM00897">
    <property type="entry name" value="FIST"/>
    <property type="match status" value="1"/>
</dbReference>
<evidence type="ECO:0000313" key="4">
    <source>
        <dbReference type="Proteomes" id="UP000290657"/>
    </source>
</evidence>
<dbReference type="InterPro" id="IPR013702">
    <property type="entry name" value="FIST_domain_N"/>
</dbReference>
<accession>A0A4Q0XQC1</accession>
<name>A0A4Q0XQC1_9BACT</name>
<proteinExistence type="predicted"/>
<dbReference type="PANTHER" id="PTHR40252:SF2">
    <property type="entry name" value="BLR0328 PROTEIN"/>
    <property type="match status" value="1"/>
</dbReference>
<dbReference type="PANTHER" id="PTHR40252">
    <property type="entry name" value="BLR0328 PROTEIN"/>
    <property type="match status" value="1"/>
</dbReference>
<sequence>MKLEAQFYENFDSFLQLNGSLQKEFFLLVAEQTSFCLEALHNATAKITGAFFPEIIFNNRLHKKGLIALEITSNIQLFLIKDMNNLDFSHIPLKQTPTVLTIVDGICNQNEYFLNQLFQYSGLQTNIFGAGAGSLDAKNEKVFFTNEGLLKCCAVLLTLDNRMDLGVKHGWQYLEGPFVVTSCESNTLKELDFKNAYDVYKEIVYKDSGVTLDETNFLEVSKNYPLGVVKYQGEQLVRDPIGVENGVMTLAGQMTQNTVVNILKGDKQTLLNATKEASFDALKNECEFILMFDCLTRKNFLEEKFEEELDIIFSQKKSLNVMGAISIGEVANDGKDYIKFFNKTCVIGGICF</sequence>
<dbReference type="RefSeq" id="WP_128996431.1">
    <property type="nucleotide sequence ID" value="NZ_PDKN01000005.1"/>
</dbReference>
<dbReference type="SMART" id="SM01204">
    <property type="entry name" value="FIST_C"/>
    <property type="match status" value="1"/>
</dbReference>
<feature type="domain" description="FIST C-domain" evidence="2">
    <location>
        <begin position="196"/>
        <end position="333"/>
    </location>
</feature>